<name>A0ABV9TS61_9MICC</name>
<keyword evidence="1" id="KW-0812">Transmembrane</keyword>
<keyword evidence="1" id="KW-1133">Transmembrane helix</keyword>
<organism evidence="2 3">
    <name type="scientific">Kocuria oceani</name>
    <dbReference type="NCBI Taxonomy" id="988827"/>
    <lineage>
        <taxon>Bacteria</taxon>
        <taxon>Bacillati</taxon>
        <taxon>Actinomycetota</taxon>
        <taxon>Actinomycetes</taxon>
        <taxon>Micrococcales</taxon>
        <taxon>Micrococcaceae</taxon>
        <taxon>Kocuria</taxon>
    </lineage>
</organism>
<gene>
    <name evidence="2" type="ORF">ACFPCS_19000</name>
</gene>
<keyword evidence="1" id="KW-0472">Membrane</keyword>
<keyword evidence="3" id="KW-1185">Reference proteome</keyword>
<feature type="transmembrane region" description="Helical" evidence="1">
    <location>
        <begin position="38"/>
        <end position="55"/>
    </location>
</feature>
<reference evidence="3" key="1">
    <citation type="journal article" date="2019" name="Int. J. Syst. Evol. Microbiol.">
        <title>The Global Catalogue of Microorganisms (GCM) 10K type strain sequencing project: providing services to taxonomists for standard genome sequencing and annotation.</title>
        <authorList>
            <consortium name="The Broad Institute Genomics Platform"/>
            <consortium name="The Broad Institute Genome Sequencing Center for Infectious Disease"/>
            <person name="Wu L."/>
            <person name="Ma J."/>
        </authorList>
    </citation>
    <scope>NUCLEOTIDE SEQUENCE [LARGE SCALE GENOMIC DNA]</scope>
    <source>
        <strain evidence="3">CGMCC 4.6946</strain>
    </source>
</reference>
<comment type="caution">
    <text evidence="2">The sequence shown here is derived from an EMBL/GenBank/DDBJ whole genome shotgun (WGS) entry which is preliminary data.</text>
</comment>
<evidence type="ECO:0000313" key="2">
    <source>
        <dbReference type="EMBL" id="MFC4905647.1"/>
    </source>
</evidence>
<evidence type="ECO:0008006" key="4">
    <source>
        <dbReference type="Google" id="ProtNLM"/>
    </source>
</evidence>
<proteinExistence type="predicted"/>
<protein>
    <recommendedName>
        <fullName evidence="4">Sensor domain-containing protein</fullName>
    </recommendedName>
</protein>
<evidence type="ECO:0000256" key="1">
    <source>
        <dbReference type="SAM" id="Phobius"/>
    </source>
</evidence>
<dbReference type="RefSeq" id="WP_277552272.1">
    <property type="nucleotide sequence ID" value="NZ_JARAMH010000025.1"/>
</dbReference>
<dbReference type="EMBL" id="JBHSIW010000038">
    <property type="protein sequence ID" value="MFC4905647.1"/>
    <property type="molecule type" value="Genomic_DNA"/>
</dbReference>
<evidence type="ECO:0000313" key="3">
    <source>
        <dbReference type="Proteomes" id="UP001595797"/>
    </source>
</evidence>
<feature type="transmembrane region" description="Helical" evidence="1">
    <location>
        <begin position="61"/>
        <end position="82"/>
    </location>
</feature>
<sequence>MGRKRHRRPQAVVSVSPERIKHLEFIQNTITRQASHSFAVKGWSLTVAAVIYAYAAAHLTWWMALVALLPAVAFAGLDAFYLRQERLFRALYRGVSQEYTPVPMFEMDTRCYTNKEAFPSCRYWGKTGVLRSPSWLLLHSMIVAVGLVLLGVALFQAAGTAELAQCIRNIF</sequence>
<feature type="transmembrane region" description="Helical" evidence="1">
    <location>
        <begin position="136"/>
        <end position="158"/>
    </location>
</feature>
<accession>A0ABV9TS61</accession>
<dbReference type="Proteomes" id="UP001595797">
    <property type="component" value="Unassembled WGS sequence"/>
</dbReference>